<protein>
    <recommendedName>
        <fullName evidence="1">YbaK/aminoacyl-tRNA synthetase-associated domain-containing protein</fullName>
    </recommendedName>
</protein>
<dbReference type="AlphaFoldDB" id="A0A381P336"/>
<dbReference type="SUPFAM" id="SSF55826">
    <property type="entry name" value="YbaK/ProRS associated domain"/>
    <property type="match status" value="1"/>
</dbReference>
<sequence length="168" mass="17784">MNAHHDPVLDQAAALGIAHEVMPCDPDLADTAVFCEAYGINPADSANAILVAGKPRADEPQPFALCLVLATHRLDVNGIVRRRLGTRKASFANADQTRSLTGMEIGGVTPFGLPEPVPIWIDAAVMGRDEVVIGGGSRDRKLRLPPEGLLVLPGAEVVEDLARPVDPD</sequence>
<dbReference type="PANTHER" id="PTHR30411">
    <property type="entry name" value="CYTOPLASMIC PROTEIN"/>
    <property type="match status" value="1"/>
</dbReference>
<evidence type="ECO:0000259" key="1">
    <source>
        <dbReference type="Pfam" id="PF04073"/>
    </source>
</evidence>
<accession>A0A381P336</accession>
<feature type="domain" description="YbaK/aminoacyl-tRNA synthetase-associated" evidence="1">
    <location>
        <begin position="26"/>
        <end position="149"/>
    </location>
</feature>
<organism evidence="2">
    <name type="scientific">marine metagenome</name>
    <dbReference type="NCBI Taxonomy" id="408172"/>
    <lineage>
        <taxon>unclassified sequences</taxon>
        <taxon>metagenomes</taxon>
        <taxon>ecological metagenomes</taxon>
    </lineage>
</organism>
<proteinExistence type="predicted"/>
<dbReference type="Gene3D" id="3.90.960.10">
    <property type="entry name" value="YbaK/aminoacyl-tRNA synthetase-associated domain"/>
    <property type="match status" value="1"/>
</dbReference>
<dbReference type="InterPro" id="IPR007214">
    <property type="entry name" value="YbaK/aa-tRNA-synth-assoc-dom"/>
</dbReference>
<name>A0A381P336_9ZZZZ</name>
<gene>
    <name evidence="2" type="ORF">METZ01_LOCUS14199</name>
</gene>
<dbReference type="Pfam" id="PF04073">
    <property type="entry name" value="tRNA_edit"/>
    <property type="match status" value="1"/>
</dbReference>
<reference evidence="2" key="1">
    <citation type="submission" date="2018-05" db="EMBL/GenBank/DDBJ databases">
        <authorList>
            <person name="Lanie J.A."/>
            <person name="Ng W.-L."/>
            <person name="Kazmierczak K.M."/>
            <person name="Andrzejewski T.M."/>
            <person name="Davidsen T.M."/>
            <person name="Wayne K.J."/>
            <person name="Tettelin H."/>
            <person name="Glass J.I."/>
            <person name="Rusch D."/>
            <person name="Podicherti R."/>
            <person name="Tsui H.-C.T."/>
            <person name="Winkler M.E."/>
        </authorList>
    </citation>
    <scope>NUCLEOTIDE SEQUENCE</scope>
</reference>
<dbReference type="GO" id="GO:0002161">
    <property type="term" value="F:aminoacyl-tRNA deacylase activity"/>
    <property type="evidence" value="ECO:0007669"/>
    <property type="project" value="InterPro"/>
</dbReference>
<dbReference type="InterPro" id="IPR036754">
    <property type="entry name" value="YbaK/aa-tRNA-synt-asso_dom_sf"/>
</dbReference>
<evidence type="ECO:0000313" key="2">
    <source>
        <dbReference type="EMBL" id="SUZ61345.1"/>
    </source>
</evidence>
<dbReference type="PANTHER" id="PTHR30411:SF1">
    <property type="entry name" value="CYTOPLASMIC PROTEIN"/>
    <property type="match status" value="1"/>
</dbReference>
<dbReference type="EMBL" id="UINC01000798">
    <property type="protein sequence ID" value="SUZ61345.1"/>
    <property type="molecule type" value="Genomic_DNA"/>
</dbReference>